<dbReference type="Gene3D" id="2.30.180.10">
    <property type="entry name" value="FAS1 domain"/>
    <property type="match status" value="4"/>
</dbReference>
<accession>A0A173MD37</accession>
<gene>
    <name evidence="3" type="ORF">SAMN05421788_105121</name>
</gene>
<dbReference type="PROSITE" id="PS50213">
    <property type="entry name" value="FAS1"/>
    <property type="match status" value="3"/>
</dbReference>
<dbReference type="SUPFAM" id="SSF82153">
    <property type="entry name" value="FAS1 domain"/>
    <property type="match status" value="3"/>
</dbReference>
<evidence type="ECO:0000313" key="4">
    <source>
        <dbReference type="Proteomes" id="UP000186917"/>
    </source>
</evidence>
<evidence type="ECO:0000259" key="2">
    <source>
        <dbReference type="PROSITE" id="PS50213"/>
    </source>
</evidence>
<dbReference type="InterPro" id="IPR050904">
    <property type="entry name" value="Adhesion/Biosynth-related"/>
</dbReference>
<name>A0A173MD37_9BACT</name>
<feature type="domain" description="FAS1" evidence="2">
    <location>
        <begin position="37"/>
        <end position="237"/>
    </location>
</feature>
<dbReference type="Pfam" id="PF02469">
    <property type="entry name" value="Fasciclin"/>
    <property type="match status" value="2"/>
</dbReference>
<feature type="signal peptide" evidence="1">
    <location>
        <begin position="1"/>
        <end position="19"/>
    </location>
</feature>
<dbReference type="PANTHER" id="PTHR10900:SF77">
    <property type="entry name" value="FI19380P1"/>
    <property type="match status" value="1"/>
</dbReference>
<dbReference type="SMART" id="SM00554">
    <property type="entry name" value="FAS1"/>
    <property type="match status" value="2"/>
</dbReference>
<sequence>MKLFAPAAARILAVILLFAACRKKAFDEYYGRPDNLANPIYQQLQSRGNFTLFLQMIDRAGYKSVLSQAGYWTLFAPNDDAVNAFLKEQHVSEVSKLDSATVSSIVEYALVYNAFKKDKLDDYQSNAGLLADVAFKRRTAYYDFVYTDTVNGVAAKVVANNRNSTASSVNYVSGDYNNKYLPYFLPGYMNSKKLDAYDYNYFYPNTTYTGFNVAGAAVVNSDIVAENGMVHEVNKVIQPLLSLDRYLASKPQYSEFKKILDRFMVAYSPNTDVTHLYQVLSGSADQVYTKYYNASLAFAPNNENFLKLQDNDGQSDGWTLFVPTNEVVKNYVQNVLLEYYPVKSIDQLPLGVITDFLNAHMWNTTVWPSKFKATVNTLNEEARFDAAVDISDKQVLSNGLFYGTTKVQEANVFHSVYGKAYLHPSYSLLTKALNLELKLSVTNPNLRYLLFLVSDQALKQAGYDWNDANSTFQYTPAGGTVTIGGDAVTRLKRILSTHIVPLAYNETVDLSGEGILETYDGEYIRYQNNRIFSAGTQDNSNVQAQTLALDSVKTASNGVAYYSNGVLTFTELNMGKHIEKYAATSADPYYAFFQFLKNSKIYNATTGAIEGIQAGVFYTLLIPTNAAIQNAVNNGWLPGTGSGAVLTPTYAPAAAEDIEKVTRFLQYHILAKASIVADGKKEGAFETLLKNAAAETVSLKITNTPGSLGVTDAVSAGVSAYIVPAASNVLSSRTVIHQIDNYLKYIY</sequence>
<dbReference type="OrthoDB" id="659398at2"/>
<dbReference type="EMBL" id="FTOR01000005">
    <property type="protein sequence ID" value="SIT21222.1"/>
    <property type="molecule type" value="Genomic_DNA"/>
</dbReference>
<dbReference type="InterPro" id="IPR000782">
    <property type="entry name" value="FAS1_domain"/>
</dbReference>
<keyword evidence="1" id="KW-0732">Signal</keyword>
<dbReference type="InterPro" id="IPR036378">
    <property type="entry name" value="FAS1_dom_sf"/>
</dbReference>
<proteinExistence type="predicted"/>
<dbReference type="PROSITE" id="PS51257">
    <property type="entry name" value="PROKAR_LIPOPROTEIN"/>
    <property type="match status" value="1"/>
</dbReference>
<dbReference type="PANTHER" id="PTHR10900">
    <property type="entry name" value="PERIOSTIN-RELATED"/>
    <property type="match status" value="1"/>
</dbReference>
<evidence type="ECO:0000313" key="3">
    <source>
        <dbReference type="EMBL" id="SIT21222.1"/>
    </source>
</evidence>
<dbReference type="AlphaFoldDB" id="A0A173MD37"/>
<dbReference type="STRING" id="477680.SAMN05421788_105121"/>
<reference evidence="4" key="1">
    <citation type="submission" date="2017-01" db="EMBL/GenBank/DDBJ databases">
        <authorList>
            <person name="Varghese N."/>
            <person name="Submissions S."/>
        </authorList>
    </citation>
    <scope>NUCLEOTIDE SEQUENCE [LARGE SCALE GENOMIC DNA]</scope>
    <source>
        <strain evidence="4">DSM 21054</strain>
    </source>
</reference>
<keyword evidence="4" id="KW-1185">Reference proteome</keyword>
<feature type="chain" id="PRO_5030022783" evidence="1">
    <location>
        <begin position="20"/>
        <end position="747"/>
    </location>
</feature>
<dbReference type="KEGG" id="fln:FLA_1433"/>
<dbReference type="RefSeq" id="WP_076379969.1">
    <property type="nucleotide sequence ID" value="NZ_AP017422.1"/>
</dbReference>
<protein>
    <submittedName>
        <fullName evidence="3">Fasciclin domain-containing protein</fullName>
    </submittedName>
</protein>
<dbReference type="Proteomes" id="UP000186917">
    <property type="component" value="Unassembled WGS sequence"/>
</dbReference>
<evidence type="ECO:0000256" key="1">
    <source>
        <dbReference type="SAM" id="SignalP"/>
    </source>
</evidence>
<feature type="domain" description="FAS1" evidence="2">
    <location>
        <begin position="576"/>
        <end position="743"/>
    </location>
</feature>
<organism evidence="3 4">
    <name type="scientific">Filimonas lacunae</name>
    <dbReference type="NCBI Taxonomy" id="477680"/>
    <lineage>
        <taxon>Bacteria</taxon>
        <taxon>Pseudomonadati</taxon>
        <taxon>Bacteroidota</taxon>
        <taxon>Chitinophagia</taxon>
        <taxon>Chitinophagales</taxon>
        <taxon>Chitinophagaceae</taxon>
        <taxon>Filimonas</taxon>
    </lineage>
</organism>
<feature type="domain" description="FAS1" evidence="2">
    <location>
        <begin position="409"/>
        <end position="567"/>
    </location>
</feature>